<evidence type="ECO:0000256" key="13">
    <source>
        <dbReference type="ARBA" id="ARBA00023239"/>
    </source>
</evidence>
<comment type="pathway">
    <text evidence="4">Amino-acid biosynthesis; L-leucine biosynthesis; L-leucine from 3-methyl-2-oxobutanoate: step 2/4.</text>
</comment>
<dbReference type="PRINTS" id="PR00415">
    <property type="entry name" value="ACONITASE"/>
</dbReference>
<keyword evidence="14" id="KW-0100">Branched-chain amino acid biosynthesis</keyword>
<dbReference type="InterPro" id="IPR050067">
    <property type="entry name" value="IPM_dehydratase_rel_enz"/>
</dbReference>
<dbReference type="NCBIfam" id="TIGR00170">
    <property type="entry name" value="leuC"/>
    <property type="match status" value="1"/>
</dbReference>
<dbReference type="GO" id="GO:0046872">
    <property type="term" value="F:metal ion binding"/>
    <property type="evidence" value="ECO:0007669"/>
    <property type="project" value="UniProtKB-KW"/>
</dbReference>
<evidence type="ECO:0000256" key="14">
    <source>
        <dbReference type="ARBA" id="ARBA00023304"/>
    </source>
</evidence>
<evidence type="ECO:0000313" key="16">
    <source>
        <dbReference type="EMBL" id="TJZ90223.1"/>
    </source>
</evidence>
<sequence length="465" mass="49109">MNAPRTIVQKIWDTHRITSAKGADLLFVDRHLLHEGSHHAFDKIAASGRAIRHPELTFGVADHYAPSRPERATEATVTMIDRLARNTKHHGVTSFGLGDSRRGIVHVAMPEQGLTLPGTIIVCGDSHTATHGAFGAFAFGIGASEVAHVLATQALWQTPPRMMRINVNGHLPPAVTAKDLALHIIGQIGTGGATGHAVEYGGDAISALSMEGRMTLCNMTIEMGARSGIVPPDEVTFAWIDGRPMAPSGRAWSAAVDQWRGLRSDPGAVYDHVLDMDAHQVAPMVTWGTSPEHVAPVTGVVPEGQTDALDYMGLHAGMPIAQINVQRAFIGSCTNGRWSDLLDAAAVLKGRQVRVPLLVSPGSEAIAAQAEAAGIADLFRAAGAEWGSSGCSLCVGMNGDQVAPGEHCASTSNRNFRGRQGPGARTHLMSPAMVAAAAVMGHVTDVRDLTLADMAQHTIMREARA</sequence>
<dbReference type="GO" id="GO:0009098">
    <property type="term" value="P:L-leucine biosynthetic process"/>
    <property type="evidence" value="ECO:0007669"/>
    <property type="project" value="UniProtKB-UniPathway"/>
</dbReference>
<evidence type="ECO:0000256" key="9">
    <source>
        <dbReference type="ARBA" id="ARBA00022605"/>
    </source>
</evidence>
<evidence type="ECO:0000256" key="1">
    <source>
        <dbReference type="ARBA" id="ARBA00000491"/>
    </source>
</evidence>
<keyword evidence="9" id="KW-0028">Amino-acid biosynthesis</keyword>
<dbReference type="InterPro" id="IPR001030">
    <property type="entry name" value="Acoase/IPM_deHydtase_lsu_aba"/>
</dbReference>
<evidence type="ECO:0000256" key="5">
    <source>
        <dbReference type="ARBA" id="ARBA00011271"/>
    </source>
</evidence>
<dbReference type="EC" id="4.2.1.33" evidence="6"/>
<evidence type="ECO:0000313" key="17">
    <source>
        <dbReference type="Proteomes" id="UP000309747"/>
    </source>
</evidence>
<dbReference type="InterPro" id="IPR036008">
    <property type="entry name" value="Aconitase_4Fe-4S_dom"/>
</dbReference>
<dbReference type="UniPathway" id="UPA00048">
    <property type="reaction ID" value="UER00071"/>
</dbReference>
<keyword evidence="17" id="KW-1185">Reference proteome</keyword>
<reference evidence="16 17" key="1">
    <citation type="submission" date="2019-04" db="EMBL/GenBank/DDBJ databases">
        <authorList>
            <person name="Li J."/>
        </authorList>
    </citation>
    <scope>NUCLEOTIDE SEQUENCE [LARGE SCALE GENOMIC DNA]</scope>
    <source>
        <strain evidence="16 17">KCTC 42687</strain>
    </source>
</reference>
<dbReference type="EMBL" id="SUNI01000018">
    <property type="protein sequence ID" value="TJZ90223.1"/>
    <property type="molecule type" value="Genomic_DNA"/>
</dbReference>
<dbReference type="GO" id="GO:0003861">
    <property type="term" value="F:3-isopropylmalate dehydratase activity"/>
    <property type="evidence" value="ECO:0007669"/>
    <property type="project" value="UniProtKB-EC"/>
</dbReference>
<evidence type="ECO:0000256" key="12">
    <source>
        <dbReference type="ARBA" id="ARBA00023014"/>
    </source>
</evidence>
<accession>A0A4U0R5H6</accession>
<keyword evidence="13 16" id="KW-0456">Lyase</keyword>
<dbReference type="Pfam" id="PF00330">
    <property type="entry name" value="Aconitase"/>
    <property type="match status" value="1"/>
</dbReference>
<dbReference type="PROSITE" id="PS01244">
    <property type="entry name" value="ACONITASE_2"/>
    <property type="match status" value="1"/>
</dbReference>
<gene>
    <name evidence="16" type="primary">leuC</name>
    <name evidence="16" type="ORF">FA743_15760</name>
</gene>
<dbReference type="RefSeq" id="WP_136887060.1">
    <property type="nucleotide sequence ID" value="NZ_SUNI01000018.1"/>
</dbReference>
<dbReference type="Proteomes" id="UP000309747">
    <property type="component" value="Unassembled WGS sequence"/>
</dbReference>
<evidence type="ECO:0000256" key="10">
    <source>
        <dbReference type="ARBA" id="ARBA00022723"/>
    </source>
</evidence>
<proteinExistence type="predicted"/>
<dbReference type="PANTHER" id="PTHR43822">
    <property type="entry name" value="HOMOACONITASE, MITOCHONDRIAL-RELATED"/>
    <property type="match status" value="1"/>
</dbReference>
<dbReference type="NCBIfam" id="NF004016">
    <property type="entry name" value="PRK05478.1"/>
    <property type="match status" value="1"/>
</dbReference>
<protein>
    <recommendedName>
        <fullName evidence="6">3-isopropylmalate dehydratase</fullName>
        <ecNumber evidence="6">4.2.1.33</ecNumber>
    </recommendedName>
</protein>
<organism evidence="16 17">
    <name type="scientific">Paracoccus gahaiensis</name>
    <dbReference type="NCBI Taxonomy" id="1706839"/>
    <lineage>
        <taxon>Bacteria</taxon>
        <taxon>Pseudomonadati</taxon>
        <taxon>Pseudomonadota</taxon>
        <taxon>Alphaproteobacteria</taxon>
        <taxon>Rhodobacterales</taxon>
        <taxon>Paracoccaceae</taxon>
        <taxon>Paracoccus</taxon>
    </lineage>
</organism>
<dbReference type="Gene3D" id="3.30.499.10">
    <property type="entry name" value="Aconitase, domain 3"/>
    <property type="match status" value="2"/>
</dbReference>
<dbReference type="NCBIfam" id="NF009116">
    <property type="entry name" value="PRK12466.1"/>
    <property type="match status" value="1"/>
</dbReference>
<comment type="function">
    <text evidence="3">Catalyzes the isomerization between 2-isopropylmalate and 3-isopropylmalate, via the formation of 2-isopropylmaleate.</text>
</comment>
<dbReference type="SUPFAM" id="SSF53732">
    <property type="entry name" value="Aconitase iron-sulfur domain"/>
    <property type="match status" value="1"/>
</dbReference>
<dbReference type="PANTHER" id="PTHR43822:SF9">
    <property type="entry name" value="3-ISOPROPYLMALATE DEHYDRATASE"/>
    <property type="match status" value="1"/>
</dbReference>
<comment type="cofactor">
    <cofactor evidence="2">
        <name>[4Fe-4S] cluster</name>
        <dbReference type="ChEBI" id="CHEBI:49883"/>
    </cofactor>
</comment>
<dbReference type="InterPro" id="IPR018136">
    <property type="entry name" value="Aconitase_4Fe-4S_BS"/>
</dbReference>
<dbReference type="InterPro" id="IPR015931">
    <property type="entry name" value="Acnase/IPM_dHydase_lsu_aba_1/3"/>
</dbReference>
<feature type="domain" description="Aconitase/3-isopropylmalate dehydratase large subunit alpha/beta/alpha" evidence="15">
    <location>
        <begin position="9"/>
        <end position="441"/>
    </location>
</feature>
<evidence type="ECO:0000259" key="15">
    <source>
        <dbReference type="Pfam" id="PF00330"/>
    </source>
</evidence>
<name>A0A4U0R5H6_9RHOB</name>
<keyword evidence="8" id="KW-0004">4Fe-4S</keyword>
<dbReference type="PROSITE" id="PS00450">
    <property type="entry name" value="ACONITASE_1"/>
    <property type="match status" value="1"/>
</dbReference>
<keyword evidence="12" id="KW-0411">Iron-sulfur</keyword>
<evidence type="ECO:0000256" key="3">
    <source>
        <dbReference type="ARBA" id="ARBA00002695"/>
    </source>
</evidence>
<comment type="caution">
    <text evidence="16">The sequence shown here is derived from an EMBL/GenBank/DDBJ whole genome shotgun (WGS) entry which is preliminary data.</text>
</comment>
<comment type="catalytic activity">
    <reaction evidence="1">
        <text>(2R,3S)-3-isopropylmalate = (2S)-2-isopropylmalate</text>
        <dbReference type="Rhea" id="RHEA:32287"/>
        <dbReference type="ChEBI" id="CHEBI:1178"/>
        <dbReference type="ChEBI" id="CHEBI:35121"/>
        <dbReference type="EC" id="4.2.1.33"/>
    </reaction>
</comment>
<evidence type="ECO:0000256" key="2">
    <source>
        <dbReference type="ARBA" id="ARBA00001966"/>
    </source>
</evidence>
<keyword evidence="11" id="KW-0408">Iron</keyword>
<dbReference type="OrthoDB" id="9802769at2"/>
<evidence type="ECO:0000256" key="11">
    <source>
        <dbReference type="ARBA" id="ARBA00023004"/>
    </source>
</evidence>
<dbReference type="GO" id="GO:0051539">
    <property type="term" value="F:4 iron, 4 sulfur cluster binding"/>
    <property type="evidence" value="ECO:0007669"/>
    <property type="project" value="UniProtKB-KW"/>
</dbReference>
<evidence type="ECO:0000256" key="4">
    <source>
        <dbReference type="ARBA" id="ARBA00004729"/>
    </source>
</evidence>
<evidence type="ECO:0000256" key="8">
    <source>
        <dbReference type="ARBA" id="ARBA00022485"/>
    </source>
</evidence>
<evidence type="ECO:0000256" key="7">
    <source>
        <dbReference type="ARBA" id="ARBA00022430"/>
    </source>
</evidence>
<comment type="subunit">
    <text evidence="5">Heterodimer of LeuC and LeuD.</text>
</comment>
<evidence type="ECO:0000256" key="6">
    <source>
        <dbReference type="ARBA" id="ARBA00011998"/>
    </source>
</evidence>
<keyword evidence="10" id="KW-0479">Metal-binding</keyword>
<dbReference type="InterPro" id="IPR004430">
    <property type="entry name" value="3-IsopropMal_deHydase_lsu"/>
</dbReference>
<dbReference type="AlphaFoldDB" id="A0A4U0R5H6"/>
<keyword evidence="7" id="KW-0432">Leucine biosynthesis</keyword>